<feature type="chain" id="PRO_5012751207" evidence="1">
    <location>
        <begin position="42"/>
        <end position="170"/>
    </location>
</feature>
<feature type="signal peptide" evidence="1">
    <location>
        <begin position="1"/>
        <end position="41"/>
    </location>
</feature>
<evidence type="ECO:0000313" key="2">
    <source>
        <dbReference type="EMBL" id="OLQ92960.1"/>
    </source>
</evidence>
<dbReference type="EMBL" id="MJMJ01000001">
    <property type="protein sequence ID" value="OLQ92960.1"/>
    <property type="molecule type" value="Genomic_DNA"/>
</dbReference>
<organism evidence="2 3">
    <name type="scientific">Vibrio panuliri</name>
    <dbReference type="NCBI Taxonomy" id="1381081"/>
    <lineage>
        <taxon>Bacteria</taxon>
        <taxon>Pseudomonadati</taxon>
        <taxon>Pseudomonadota</taxon>
        <taxon>Gammaproteobacteria</taxon>
        <taxon>Vibrionales</taxon>
        <taxon>Vibrionaceae</taxon>
        <taxon>Vibrio</taxon>
    </lineage>
</organism>
<accession>A0A1Q9HQ28</accession>
<dbReference type="Proteomes" id="UP000186313">
    <property type="component" value="Unassembled WGS sequence"/>
</dbReference>
<comment type="caution">
    <text evidence="2">The sequence shown here is derived from an EMBL/GenBank/DDBJ whole genome shotgun (WGS) entry which is preliminary data.</text>
</comment>
<name>A0A1Q9HQ28_9VIBR</name>
<reference evidence="2 3" key="1">
    <citation type="submission" date="2016-09" db="EMBL/GenBank/DDBJ databases">
        <title>Genomic Taxonomy of the Vibrionaceae.</title>
        <authorList>
            <person name="Gonzalez-Castillo A."/>
            <person name="Gomez-Gil B."/>
            <person name="Enciso-Ibarra K."/>
        </authorList>
    </citation>
    <scope>NUCLEOTIDE SEQUENCE [LARGE SCALE GENOMIC DNA]</scope>
    <source>
        <strain evidence="2 3">CAIM 703</strain>
    </source>
</reference>
<dbReference type="STRING" id="1381081.BIY22_00225"/>
<dbReference type="AlphaFoldDB" id="A0A1Q9HQ28"/>
<keyword evidence="1" id="KW-0732">Signal</keyword>
<proteinExistence type="predicted"/>
<sequence>MIATIREVSDDMNCKWIKQCRMVSVMLSLLLVCLFANSALASQSSSHSSTQQPPLTQTIQVHLHPAPIEPSDPSHYFHIEQREPAKSLSPSLASILRNGSFTPERLHEAEPTYELVFDFADTTPNTLVWRVFLTLDAWFDWTLHPPSTMHRIAGWKESNILYRFISQADA</sequence>
<gene>
    <name evidence="2" type="ORF">BIY22_00225</name>
</gene>
<evidence type="ECO:0000313" key="3">
    <source>
        <dbReference type="Proteomes" id="UP000186313"/>
    </source>
</evidence>
<protein>
    <submittedName>
        <fullName evidence="2">Uncharacterized protein</fullName>
    </submittedName>
</protein>
<dbReference type="RefSeq" id="WP_075705496.1">
    <property type="nucleotide sequence ID" value="NZ_MJMJ01000001.1"/>
</dbReference>
<evidence type="ECO:0000256" key="1">
    <source>
        <dbReference type="SAM" id="SignalP"/>
    </source>
</evidence>